<comment type="caution">
    <text evidence="4">The sequence shown here is derived from an EMBL/GenBank/DDBJ whole genome shotgun (WGS) entry which is preliminary data.</text>
</comment>
<dbReference type="InterPro" id="IPR057326">
    <property type="entry name" value="KR_dom"/>
</dbReference>
<dbReference type="SMART" id="SM00822">
    <property type="entry name" value="PKS_KR"/>
    <property type="match status" value="1"/>
</dbReference>
<dbReference type="SUPFAM" id="SSF51735">
    <property type="entry name" value="NAD(P)-binding Rossmann-fold domains"/>
    <property type="match status" value="1"/>
</dbReference>
<dbReference type="Gene3D" id="3.40.50.720">
    <property type="entry name" value="NAD(P)-binding Rossmann-like Domain"/>
    <property type="match status" value="2"/>
</dbReference>
<dbReference type="EMBL" id="BONY01000078">
    <property type="protein sequence ID" value="GIH09843.1"/>
    <property type="molecule type" value="Genomic_DNA"/>
</dbReference>
<evidence type="ECO:0000313" key="5">
    <source>
        <dbReference type="Proteomes" id="UP000612899"/>
    </source>
</evidence>
<accession>A0A8J3QFB4</accession>
<dbReference type="Proteomes" id="UP000612899">
    <property type="component" value="Unassembled WGS sequence"/>
</dbReference>
<dbReference type="PANTHER" id="PTHR42760:SF78">
    <property type="entry name" value="3-OXOACYL-[ACYL-CARRIER-PROTEIN] REDUCTASE [NADH]"/>
    <property type="match status" value="1"/>
</dbReference>
<dbReference type="InterPro" id="IPR036291">
    <property type="entry name" value="NAD(P)-bd_dom_sf"/>
</dbReference>
<proteinExistence type="inferred from homology"/>
<comment type="similarity">
    <text evidence="1 2">Belongs to the short-chain dehydrogenases/reductases (SDR) family.</text>
</comment>
<gene>
    <name evidence="4" type="primary">fabG_9</name>
    <name evidence="4" type="ORF">Rhe02_79100</name>
</gene>
<evidence type="ECO:0000259" key="3">
    <source>
        <dbReference type="SMART" id="SM00822"/>
    </source>
</evidence>
<name>A0A8J3QFB4_9ACTN</name>
<evidence type="ECO:0000313" key="4">
    <source>
        <dbReference type="EMBL" id="GIH09843.1"/>
    </source>
</evidence>
<dbReference type="PRINTS" id="PR00081">
    <property type="entry name" value="GDHRDH"/>
</dbReference>
<dbReference type="InterPro" id="IPR020904">
    <property type="entry name" value="Sc_DH/Rdtase_CS"/>
</dbReference>
<keyword evidence="5" id="KW-1185">Reference proteome</keyword>
<dbReference type="PANTHER" id="PTHR42760">
    <property type="entry name" value="SHORT-CHAIN DEHYDROGENASES/REDUCTASES FAMILY MEMBER"/>
    <property type="match status" value="1"/>
</dbReference>
<dbReference type="RefSeq" id="WP_203913572.1">
    <property type="nucleotide sequence ID" value="NZ_BONY01000078.1"/>
</dbReference>
<dbReference type="AlphaFoldDB" id="A0A8J3QFB4"/>
<reference evidence="4" key="1">
    <citation type="submission" date="2021-01" db="EMBL/GenBank/DDBJ databases">
        <title>Whole genome shotgun sequence of Rhizocola hellebori NBRC 109834.</title>
        <authorList>
            <person name="Komaki H."/>
            <person name="Tamura T."/>
        </authorList>
    </citation>
    <scope>NUCLEOTIDE SEQUENCE</scope>
    <source>
        <strain evidence="4">NBRC 109834</strain>
    </source>
</reference>
<dbReference type="PROSITE" id="PS00061">
    <property type="entry name" value="ADH_SHORT"/>
    <property type="match status" value="1"/>
</dbReference>
<evidence type="ECO:0000256" key="2">
    <source>
        <dbReference type="RuleBase" id="RU000363"/>
    </source>
</evidence>
<dbReference type="GO" id="GO:0016616">
    <property type="term" value="F:oxidoreductase activity, acting on the CH-OH group of donors, NAD or NADP as acceptor"/>
    <property type="evidence" value="ECO:0007669"/>
    <property type="project" value="TreeGrafter"/>
</dbReference>
<dbReference type="InterPro" id="IPR002347">
    <property type="entry name" value="SDR_fam"/>
</dbReference>
<dbReference type="Pfam" id="PF00106">
    <property type="entry name" value="adh_short"/>
    <property type="match status" value="1"/>
</dbReference>
<dbReference type="NCBIfam" id="NF006110">
    <property type="entry name" value="PRK08261.1"/>
    <property type="match status" value="1"/>
</dbReference>
<organism evidence="4 5">
    <name type="scientific">Rhizocola hellebori</name>
    <dbReference type="NCBI Taxonomy" id="1392758"/>
    <lineage>
        <taxon>Bacteria</taxon>
        <taxon>Bacillati</taxon>
        <taxon>Actinomycetota</taxon>
        <taxon>Actinomycetes</taxon>
        <taxon>Micromonosporales</taxon>
        <taxon>Micromonosporaceae</taxon>
        <taxon>Rhizocola</taxon>
    </lineage>
</organism>
<evidence type="ECO:0000256" key="1">
    <source>
        <dbReference type="ARBA" id="ARBA00006484"/>
    </source>
</evidence>
<dbReference type="FunFam" id="3.40.50.720:FF:000338">
    <property type="entry name" value="3-oxoacyl-ACP reductase FabG"/>
    <property type="match status" value="1"/>
</dbReference>
<sequence length="419" mass="43757">MGDRYSSFARSGLGKPLVKRLGLPDPPKLVRWQPGQAAGPVLLGPDGSPHQKELTKALQPIETDRYHALVFDATGLSKPEDLQALYEFFHPVARSLTPNGRVIVIGKAQESAAQRALDGFVRSVGKEFGRGTTAQLIRLKPGATIDGARSTLDFLLSAKSAYVSGQTIVIGPGEPGDGDLTGKVALVTGAARGIGAEIAAVLARDGAHVICLDVPAAGQELAKVANRVKGEALQLDLTGNGDLAQQIQARHPQLDIVVHNAGITRDKTLAKMDQQRWESVLGVNLIAPARVTQSLLAAGLIPQGGRVIGVASIAGIAGNRGQTNYATSKAGVIGWIHELAEQLRDLGITANAVAPGFIETAMTAKMPMLVREAGRRMNSMSQGGLPVDVAETIAWFAAPGSATVTGNVVRVCGQMLLGA</sequence>
<protein>
    <submittedName>
        <fullName evidence="4">3-oxoacyl-ACP reductase</fullName>
    </submittedName>
</protein>
<dbReference type="PRINTS" id="PR00080">
    <property type="entry name" value="SDRFAMILY"/>
</dbReference>
<feature type="domain" description="Ketoreductase" evidence="3">
    <location>
        <begin position="183"/>
        <end position="356"/>
    </location>
</feature>